<gene>
    <name evidence="2" type="ORF">N0A02_28985</name>
</gene>
<evidence type="ECO:0000313" key="2">
    <source>
        <dbReference type="EMBL" id="MEQ5843497.1"/>
    </source>
</evidence>
<name>A0ABV1LVY4_9BURK</name>
<keyword evidence="3" id="KW-1185">Reference proteome</keyword>
<dbReference type="Pfam" id="PF18686">
    <property type="entry name" value="DUF5636"/>
    <property type="match status" value="1"/>
</dbReference>
<protein>
    <recommendedName>
        <fullName evidence="1">DUF5636 domain-containing protein</fullName>
    </recommendedName>
</protein>
<feature type="domain" description="DUF5636" evidence="1">
    <location>
        <begin position="60"/>
        <end position="237"/>
    </location>
</feature>
<accession>A0ABV1LVY4</accession>
<dbReference type="EMBL" id="JAOALG010000002">
    <property type="protein sequence ID" value="MEQ5843497.1"/>
    <property type="molecule type" value="Genomic_DNA"/>
</dbReference>
<proteinExistence type="predicted"/>
<dbReference type="RefSeq" id="WP_349545141.1">
    <property type="nucleotide sequence ID" value="NZ_JAOALG010000002.1"/>
</dbReference>
<organism evidence="2 3">
    <name type="scientific">Paraburkholderia acidicola</name>
    <dbReference type="NCBI Taxonomy" id="1912599"/>
    <lineage>
        <taxon>Bacteria</taxon>
        <taxon>Pseudomonadati</taxon>
        <taxon>Pseudomonadota</taxon>
        <taxon>Betaproteobacteria</taxon>
        <taxon>Burkholderiales</taxon>
        <taxon>Burkholderiaceae</taxon>
        <taxon>Paraburkholderia</taxon>
    </lineage>
</organism>
<reference evidence="2 3" key="1">
    <citation type="journal article" date="2024" name="Chem. Sci.">
        <title>Discovery of a lagriamide polyketide by integrated genome mining, isotopic labeling, and untargeted metabolomics.</title>
        <authorList>
            <person name="Fergusson C.H."/>
            <person name="Saulog J."/>
            <person name="Paulo B.S."/>
            <person name="Wilson D.M."/>
            <person name="Liu D.Y."/>
            <person name="Morehouse N.J."/>
            <person name="Waterworth S."/>
            <person name="Barkei J."/>
            <person name="Gray C.A."/>
            <person name="Kwan J.C."/>
            <person name="Eustaquio A.S."/>
            <person name="Linington R.G."/>
        </authorList>
    </citation>
    <scope>NUCLEOTIDE SEQUENCE [LARGE SCALE GENOMIC DNA]</scope>
    <source>
        <strain evidence="2 3">RL17-338-BIF-B</strain>
    </source>
</reference>
<dbReference type="Proteomes" id="UP001469089">
    <property type="component" value="Unassembled WGS sequence"/>
</dbReference>
<dbReference type="InterPro" id="IPR040708">
    <property type="entry name" value="DUF5636"/>
</dbReference>
<comment type="caution">
    <text evidence="2">The sequence shown here is derived from an EMBL/GenBank/DDBJ whole genome shotgun (WGS) entry which is preliminary data.</text>
</comment>
<evidence type="ECO:0000259" key="1">
    <source>
        <dbReference type="Pfam" id="PF18686"/>
    </source>
</evidence>
<evidence type="ECO:0000313" key="3">
    <source>
        <dbReference type="Proteomes" id="UP001469089"/>
    </source>
</evidence>
<sequence length="302" mass="34702">MNRAASLFPYFRTPRPARVDWLLPVAEEAREVLRNVDQYMPKLLQLDQRVGHSITEQLRLHGIYLKPKEYRDFLFDPDKKSYRPKKALSSVVEPLEQSEGISVLYALGILPSDVFSDVLANGQVIKDVTLSEEHGEWSHRLQIALLSLARQQGGLLLPDDLRMSDFLKAMSHFNSLDDDGFNGRFKDKGVWDFVFDRNKIGSDNVNSPFNTQSIHDIASPENFTKMVAQSENILPYLAPILELRVKKRKDQGMNHPYKRYEISADYYMRKMFGIPFSQASPEQRRIALQATTGTVFSKPEHL</sequence>